<name>A0A285V0V5_9HYPH</name>
<dbReference type="PANTHER" id="PTHR35862:SF1">
    <property type="entry name" value="FELS-2 PROPHAGE PROTEIN"/>
    <property type="match status" value="1"/>
</dbReference>
<accession>A0A285V0V5</accession>
<dbReference type="OrthoDB" id="9793802at2"/>
<dbReference type="EMBL" id="OBQD01000032">
    <property type="protein sequence ID" value="SOC47690.1"/>
    <property type="molecule type" value="Genomic_DNA"/>
</dbReference>
<dbReference type="InterPro" id="IPR052726">
    <property type="entry name" value="Phage_Baseplate_Hub"/>
</dbReference>
<dbReference type="PANTHER" id="PTHR35862">
    <property type="entry name" value="FELS-2 PROPHAGE PROTEIN"/>
    <property type="match status" value="1"/>
</dbReference>
<dbReference type="PIRSF" id="PIRSF020481">
    <property type="entry name" value="BAP"/>
    <property type="match status" value="1"/>
</dbReference>
<organism evidence="3 4">
    <name type="scientific">Rhizobium subbaraonis</name>
    <dbReference type="NCBI Taxonomy" id="908946"/>
    <lineage>
        <taxon>Bacteria</taxon>
        <taxon>Pseudomonadati</taxon>
        <taxon>Pseudomonadota</taxon>
        <taxon>Alphaproteobacteria</taxon>
        <taxon>Hyphomicrobiales</taxon>
        <taxon>Rhizobiaceae</taxon>
        <taxon>Rhizobium/Agrobacterium group</taxon>
        <taxon>Rhizobium</taxon>
    </lineage>
</organism>
<dbReference type="InterPro" id="IPR058530">
    <property type="entry name" value="Baseplate_J-like_C"/>
</dbReference>
<sequence length="294" mass="31125">MTSQVDLSALPAPRVIEELSFETILAEMKADLVVRFPAIEPVLQLESSVALKVMEACAYRELILRARLNDAARSLLLARAVGSDLDHIAANFGVVRLIVTPATTLNPAVLEDDERLRRRVLLAIEAYSVAGPADAYVYHALTAVPSLRDATAISPEPGKVVVTIMASGADPVPTAEALTTVAMALRADDVRPLTDNVSVLAPEVVDVSIAAGITVFPGPDGTIVVEQARAKLQTWLAENALLGRDLRLSAIFSRLHVDGVRSVSLHSPGADVVVGPRQIVRVVSVSVVAAGVDE</sequence>
<protein>
    <submittedName>
        <fullName evidence="3">Phage-related baseplate assembly protein</fullName>
    </submittedName>
</protein>
<dbReference type="RefSeq" id="WP_097143081.1">
    <property type="nucleotide sequence ID" value="NZ_OBQD01000032.1"/>
</dbReference>
<keyword evidence="4" id="KW-1185">Reference proteome</keyword>
<reference evidence="3 4" key="1">
    <citation type="submission" date="2017-08" db="EMBL/GenBank/DDBJ databases">
        <authorList>
            <person name="de Groot N.N."/>
        </authorList>
    </citation>
    <scope>NUCLEOTIDE SEQUENCE [LARGE SCALE GENOMIC DNA]</scope>
    <source>
        <strain evidence="3 4">JC85</strain>
    </source>
</reference>
<feature type="domain" description="Baseplate J-like C-terminal" evidence="2">
    <location>
        <begin position="207"/>
        <end position="287"/>
    </location>
</feature>
<feature type="domain" description="Baseplate J-like central" evidence="1">
    <location>
        <begin position="129"/>
        <end position="201"/>
    </location>
</feature>
<dbReference type="InterPro" id="IPR014507">
    <property type="entry name" value="Baseplate_assembly_J_pred"/>
</dbReference>
<proteinExistence type="predicted"/>
<dbReference type="Pfam" id="PF26079">
    <property type="entry name" value="Baseplate_J_C"/>
    <property type="match status" value="1"/>
</dbReference>
<dbReference type="Proteomes" id="UP000219167">
    <property type="component" value="Unassembled WGS sequence"/>
</dbReference>
<dbReference type="AlphaFoldDB" id="A0A285V0V5"/>
<dbReference type="InterPro" id="IPR058531">
    <property type="entry name" value="Baseplate_J_M"/>
</dbReference>
<evidence type="ECO:0000259" key="1">
    <source>
        <dbReference type="Pfam" id="PF26078"/>
    </source>
</evidence>
<dbReference type="Pfam" id="PF26078">
    <property type="entry name" value="Baseplate_J_M"/>
    <property type="match status" value="1"/>
</dbReference>
<gene>
    <name evidence="3" type="ORF">SAMN05892877_13229</name>
</gene>
<evidence type="ECO:0000313" key="3">
    <source>
        <dbReference type="EMBL" id="SOC47690.1"/>
    </source>
</evidence>
<evidence type="ECO:0000259" key="2">
    <source>
        <dbReference type="Pfam" id="PF26079"/>
    </source>
</evidence>
<evidence type="ECO:0000313" key="4">
    <source>
        <dbReference type="Proteomes" id="UP000219167"/>
    </source>
</evidence>